<name>A0A9N9DK48_FUNMO</name>
<evidence type="ECO:0000313" key="3">
    <source>
        <dbReference type="Proteomes" id="UP000789375"/>
    </source>
</evidence>
<sequence length="62" mass="7131">FYKSSSETTGPFPFMSSQFQTYAQPEIDVSENEEDLEIKTNDEEEVKTANNKEANDNKINIH</sequence>
<dbReference type="Proteomes" id="UP000789375">
    <property type="component" value="Unassembled WGS sequence"/>
</dbReference>
<keyword evidence="3" id="KW-1185">Reference proteome</keyword>
<comment type="caution">
    <text evidence="2">The sequence shown here is derived from an EMBL/GenBank/DDBJ whole genome shotgun (WGS) entry which is preliminary data.</text>
</comment>
<organism evidence="2 3">
    <name type="scientific">Funneliformis mosseae</name>
    <name type="common">Endomycorrhizal fungus</name>
    <name type="synonym">Glomus mosseae</name>
    <dbReference type="NCBI Taxonomy" id="27381"/>
    <lineage>
        <taxon>Eukaryota</taxon>
        <taxon>Fungi</taxon>
        <taxon>Fungi incertae sedis</taxon>
        <taxon>Mucoromycota</taxon>
        <taxon>Glomeromycotina</taxon>
        <taxon>Glomeromycetes</taxon>
        <taxon>Glomerales</taxon>
        <taxon>Glomeraceae</taxon>
        <taxon>Funneliformis</taxon>
    </lineage>
</organism>
<feature type="non-terminal residue" evidence="2">
    <location>
        <position position="62"/>
    </location>
</feature>
<feature type="region of interest" description="Disordered" evidence="1">
    <location>
        <begin position="31"/>
        <end position="62"/>
    </location>
</feature>
<protein>
    <submittedName>
        <fullName evidence="2">1306_t:CDS:1</fullName>
    </submittedName>
</protein>
<accession>A0A9N9DK48</accession>
<dbReference type="AlphaFoldDB" id="A0A9N9DK48"/>
<proteinExistence type="predicted"/>
<evidence type="ECO:0000313" key="2">
    <source>
        <dbReference type="EMBL" id="CAG8642957.1"/>
    </source>
</evidence>
<evidence type="ECO:0000256" key="1">
    <source>
        <dbReference type="SAM" id="MobiDB-lite"/>
    </source>
</evidence>
<gene>
    <name evidence="2" type="ORF">FMOSSE_LOCUS11082</name>
</gene>
<dbReference type="EMBL" id="CAJVPP010004066">
    <property type="protein sequence ID" value="CAG8642957.1"/>
    <property type="molecule type" value="Genomic_DNA"/>
</dbReference>
<reference evidence="2" key="1">
    <citation type="submission" date="2021-06" db="EMBL/GenBank/DDBJ databases">
        <authorList>
            <person name="Kallberg Y."/>
            <person name="Tangrot J."/>
            <person name="Rosling A."/>
        </authorList>
    </citation>
    <scope>NUCLEOTIDE SEQUENCE</scope>
    <source>
        <strain evidence="2">87-6 pot B 2015</strain>
    </source>
</reference>